<dbReference type="InterPro" id="IPR019734">
    <property type="entry name" value="TPR_rpt"/>
</dbReference>
<dbReference type="InterPro" id="IPR001173">
    <property type="entry name" value="Glyco_trans_2-like"/>
</dbReference>
<evidence type="ECO:0000256" key="1">
    <source>
        <dbReference type="PROSITE-ProRule" id="PRU00339"/>
    </source>
</evidence>
<sequence>MRLSFCMIVKNEAENLARCLASVQPIADELIVLDTGSTDDTVAIAESLGASVHHFTWTNDFSAARNYALQFVSGDWVLVLDADEVLVPEVVPALKQAMQQKNALVINLIRQEVGATQSPYSLVSRLFRRHPQVYFSRPYHAMVDDSVAALRQTEPHWQVVNCAQVAILHYGYEPGAIASRNKLEKARSTMEEFLAAHPNDPYVCSKLGALYGRMGDWQRGMVLLQQGLSQPTDAPVCYELHYHLGIAYSQLNDDQQAELHYRNAIAQPILDSLKLGAYNNLGNLLQARGDFIHAEQLYRTCLTIDPNFAIGHYNLGMILKAMGQMEAAVAHYQTAIQLNPNYAEAYQNLGVVLLKLGNVPQSLAAFRQAIQFHKQQNNLSEAKRLQQGLAEMGFQV</sequence>
<dbReference type="EMBL" id="CP053586">
    <property type="protein sequence ID" value="WNZ22274.1"/>
    <property type="molecule type" value="Genomic_DNA"/>
</dbReference>
<name>A0AA97AFG1_9CYAN</name>
<dbReference type="Pfam" id="PF13414">
    <property type="entry name" value="TPR_11"/>
    <property type="match status" value="1"/>
</dbReference>
<dbReference type="SMART" id="SM00028">
    <property type="entry name" value="TPR"/>
    <property type="match status" value="5"/>
</dbReference>
<feature type="repeat" description="TPR" evidence="1">
    <location>
        <begin position="309"/>
        <end position="342"/>
    </location>
</feature>
<protein>
    <submittedName>
        <fullName evidence="3">Tetratricopeptide repeat protein</fullName>
    </submittedName>
</protein>
<dbReference type="Pfam" id="PF00535">
    <property type="entry name" value="Glycos_transf_2"/>
    <property type="match status" value="1"/>
</dbReference>
<feature type="repeat" description="TPR" evidence="1">
    <location>
        <begin position="275"/>
        <end position="308"/>
    </location>
</feature>
<organism evidence="3">
    <name type="scientific">Leptolyngbya sp. NK1-12</name>
    <dbReference type="NCBI Taxonomy" id="2547451"/>
    <lineage>
        <taxon>Bacteria</taxon>
        <taxon>Bacillati</taxon>
        <taxon>Cyanobacteriota</taxon>
        <taxon>Cyanophyceae</taxon>
        <taxon>Leptolyngbyales</taxon>
        <taxon>Leptolyngbyaceae</taxon>
        <taxon>Leptolyngbya group</taxon>
        <taxon>Leptolyngbya</taxon>
    </lineage>
</organism>
<dbReference type="PANTHER" id="PTHR43630">
    <property type="entry name" value="POLY-BETA-1,6-N-ACETYL-D-GLUCOSAMINE SYNTHASE"/>
    <property type="match status" value="1"/>
</dbReference>
<keyword evidence="1" id="KW-0802">TPR repeat</keyword>
<gene>
    <name evidence="3" type="ORF">HJG54_04955</name>
</gene>
<evidence type="ECO:0000259" key="2">
    <source>
        <dbReference type="Pfam" id="PF00535"/>
    </source>
</evidence>
<dbReference type="PROSITE" id="PS50293">
    <property type="entry name" value="TPR_REGION"/>
    <property type="match status" value="1"/>
</dbReference>
<reference evidence="3" key="1">
    <citation type="submission" date="2020-05" db="EMBL/GenBank/DDBJ databases">
        <authorList>
            <person name="Zhu T."/>
            <person name="Keshari N."/>
            <person name="Lu X."/>
        </authorList>
    </citation>
    <scope>NUCLEOTIDE SEQUENCE</scope>
    <source>
        <strain evidence="3">NK1-12</strain>
    </source>
</reference>
<dbReference type="PANTHER" id="PTHR43630:SF2">
    <property type="entry name" value="GLYCOSYLTRANSFERASE"/>
    <property type="match status" value="1"/>
</dbReference>
<dbReference type="Gene3D" id="1.25.40.10">
    <property type="entry name" value="Tetratricopeptide repeat domain"/>
    <property type="match status" value="2"/>
</dbReference>
<dbReference type="Pfam" id="PF13181">
    <property type="entry name" value="TPR_8"/>
    <property type="match status" value="1"/>
</dbReference>
<dbReference type="InterPro" id="IPR011990">
    <property type="entry name" value="TPR-like_helical_dom_sf"/>
</dbReference>
<feature type="repeat" description="TPR" evidence="1">
    <location>
        <begin position="343"/>
        <end position="376"/>
    </location>
</feature>
<evidence type="ECO:0000313" key="3">
    <source>
        <dbReference type="EMBL" id="WNZ22274.1"/>
    </source>
</evidence>
<feature type="domain" description="Glycosyltransferase 2-like" evidence="2">
    <location>
        <begin position="4"/>
        <end position="157"/>
    </location>
</feature>
<dbReference type="SUPFAM" id="SSF53448">
    <property type="entry name" value="Nucleotide-diphospho-sugar transferases"/>
    <property type="match status" value="1"/>
</dbReference>
<dbReference type="Gene3D" id="3.90.550.10">
    <property type="entry name" value="Spore Coat Polysaccharide Biosynthesis Protein SpsA, Chain A"/>
    <property type="match status" value="1"/>
</dbReference>
<dbReference type="AlphaFoldDB" id="A0AA97AFG1"/>
<dbReference type="PROSITE" id="PS50005">
    <property type="entry name" value="TPR"/>
    <property type="match status" value="3"/>
</dbReference>
<dbReference type="CDD" id="cd02511">
    <property type="entry name" value="Beta4Glucosyltransferase"/>
    <property type="match status" value="1"/>
</dbReference>
<accession>A0AA97AFG1</accession>
<dbReference type="InterPro" id="IPR029044">
    <property type="entry name" value="Nucleotide-diphossugar_trans"/>
</dbReference>
<dbReference type="Pfam" id="PF00515">
    <property type="entry name" value="TPR_1"/>
    <property type="match status" value="1"/>
</dbReference>
<dbReference type="SUPFAM" id="SSF48452">
    <property type="entry name" value="TPR-like"/>
    <property type="match status" value="1"/>
</dbReference>
<proteinExistence type="predicted"/>
<dbReference type="RefSeq" id="WP_316433711.1">
    <property type="nucleotide sequence ID" value="NZ_CP053586.1"/>
</dbReference>